<feature type="compositionally biased region" description="Basic and acidic residues" evidence="16">
    <location>
        <begin position="83"/>
        <end position="92"/>
    </location>
</feature>
<organism evidence="19 20">
    <name type="scientific">Candidatus Desulfolinea nitratireducens</name>
    <dbReference type="NCBI Taxonomy" id="2841698"/>
    <lineage>
        <taxon>Bacteria</taxon>
        <taxon>Bacillati</taxon>
        <taxon>Chloroflexota</taxon>
        <taxon>Anaerolineae</taxon>
        <taxon>Anaerolineales</taxon>
        <taxon>Anaerolineales incertae sedis</taxon>
        <taxon>Candidatus Desulfolinea</taxon>
    </lineage>
</organism>
<dbReference type="InterPro" id="IPR004609">
    <property type="entry name" value="ATP-dep_DNA_helicase_RecG"/>
</dbReference>
<feature type="compositionally biased region" description="Polar residues" evidence="16">
    <location>
        <begin position="139"/>
        <end position="148"/>
    </location>
</feature>
<dbReference type="InterPro" id="IPR014001">
    <property type="entry name" value="Helicase_ATP-bd"/>
</dbReference>
<evidence type="ECO:0000259" key="17">
    <source>
        <dbReference type="PROSITE" id="PS51192"/>
    </source>
</evidence>
<gene>
    <name evidence="19" type="primary">recG</name>
    <name evidence="19" type="ORF">H8E29_06985</name>
</gene>
<dbReference type="EC" id="5.6.2.4" evidence="13 15"/>
<dbReference type="InterPro" id="IPR027417">
    <property type="entry name" value="P-loop_NTPase"/>
</dbReference>
<evidence type="ECO:0000256" key="14">
    <source>
        <dbReference type="ARBA" id="ARBA00048988"/>
    </source>
</evidence>
<dbReference type="PANTHER" id="PTHR47964">
    <property type="entry name" value="ATP-DEPENDENT DNA HELICASE HOMOLOG RECG, CHLOROPLASTIC"/>
    <property type="match status" value="1"/>
</dbReference>
<dbReference type="Gene3D" id="2.40.50.140">
    <property type="entry name" value="Nucleic acid-binding proteins"/>
    <property type="match status" value="1"/>
</dbReference>
<keyword evidence="6 15" id="KW-0347">Helicase</keyword>
<dbReference type="NCBIfam" id="TIGR00643">
    <property type="entry name" value="recG"/>
    <property type="match status" value="1"/>
</dbReference>
<evidence type="ECO:0000256" key="12">
    <source>
        <dbReference type="ARBA" id="ARBA00034617"/>
    </source>
</evidence>
<reference evidence="19 20" key="1">
    <citation type="submission" date="2020-08" db="EMBL/GenBank/DDBJ databases">
        <title>Bridging the membrane lipid divide: bacteria of the FCB group superphylum have the potential to synthesize archaeal ether lipids.</title>
        <authorList>
            <person name="Villanueva L."/>
            <person name="Von Meijenfeldt F.A.B."/>
            <person name="Westbye A.B."/>
            <person name="Yadav S."/>
            <person name="Hopmans E.C."/>
            <person name="Dutilh B.E."/>
            <person name="Sinninghe Damste J.S."/>
        </authorList>
    </citation>
    <scope>NUCLEOTIDE SEQUENCE [LARGE SCALE GENOMIC DNA]</scope>
    <source>
        <strain evidence="19">NIOZ-UU36</strain>
    </source>
</reference>
<evidence type="ECO:0000256" key="15">
    <source>
        <dbReference type="RuleBase" id="RU363016"/>
    </source>
</evidence>
<dbReference type="SUPFAM" id="SSF52540">
    <property type="entry name" value="P-loop containing nucleoside triphosphate hydrolases"/>
    <property type="match status" value="2"/>
</dbReference>
<evidence type="ECO:0000256" key="8">
    <source>
        <dbReference type="ARBA" id="ARBA00023125"/>
    </source>
</evidence>
<evidence type="ECO:0000256" key="4">
    <source>
        <dbReference type="ARBA" id="ARBA00022763"/>
    </source>
</evidence>
<evidence type="ECO:0000256" key="2">
    <source>
        <dbReference type="ARBA" id="ARBA00017846"/>
    </source>
</evidence>
<dbReference type="Pfam" id="PF00270">
    <property type="entry name" value="DEAD"/>
    <property type="match status" value="1"/>
</dbReference>
<dbReference type="InterPro" id="IPR033454">
    <property type="entry name" value="RecG_wedge"/>
</dbReference>
<evidence type="ECO:0000256" key="9">
    <source>
        <dbReference type="ARBA" id="ARBA00023172"/>
    </source>
</evidence>
<comment type="caution">
    <text evidence="19">The sequence shown here is derived from an EMBL/GenBank/DDBJ whole genome shotgun (WGS) entry which is preliminary data.</text>
</comment>
<keyword evidence="4 15" id="KW-0227">DNA damage</keyword>
<dbReference type="InterPro" id="IPR047112">
    <property type="entry name" value="RecG/Mfd"/>
</dbReference>
<dbReference type="PROSITE" id="PS51194">
    <property type="entry name" value="HELICASE_CTER"/>
    <property type="match status" value="1"/>
</dbReference>
<evidence type="ECO:0000313" key="19">
    <source>
        <dbReference type="EMBL" id="MBC8334989.1"/>
    </source>
</evidence>
<dbReference type="EMBL" id="JACNJN010000086">
    <property type="protein sequence ID" value="MBC8334989.1"/>
    <property type="molecule type" value="Genomic_DNA"/>
</dbReference>
<evidence type="ECO:0000256" key="1">
    <source>
        <dbReference type="ARBA" id="ARBA00007504"/>
    </source>
</evidence>
<comment type="function">
    <text evidence="15">Plays a critical role in recombination and DNA repair. Helps process Holliday junction intermediates to mature products by catalyzing branch migration. Has replication fork regression activity, unwinds stalled or blocked replication forks to make a HJ that can be resolved. Has a DNA unwinding activity characteristic of a DNA helicase with 3'-5' polarity.</text>
</comment>
<comment type="catalytic activity">
    <reaction evidence="12 15">
        <text>Couples ATP hydrolysis with the unwinding of duplex DNA by translocating in the 3'-5' direction.</text>
        <dbReference type="EC" id="5.6.2.4"/>
    </reaction>
</comment>
<dbReference type="Pfam" id="PF19833">
    <property type="entry name" value="RecG_dom3_C"/>
    <property type="match status" value="1"/>
</dbReference>
<dbReference type="SMART" id="SM00490">
    <property type="entry name" value="HELICc"/>
    <property type="match status" value="1"/>
</dbReference>
<keyword evidence="10 15" id="KW-0234">DNA repair</keyword>
<dbReference type="AlphaFoldDB" id="A0A8J6NMA5"/>
<dbReference type="SMART" id="SM00487">
    <property type="entry name" value="DEXDc"/>
    <property type="match status" value="1"/>
</dbReference>
<dbReference type="Proteomes" id="UP000614469">
    <property type="component" value="Unassembled WGS sequence"/>
</dbReference>
<protein>
    <recommendedName>
        <fullName evidence="2 15">ATP-dependent DNA helicase RecG</fullName>
        <ecNumber evidence="13 15">5.6.2.4</ecNumber>
    </recommendedName>
</protein>
<keyword evidence="5 15" id="KW-0378">Hydrolase</keyword>
<dbReference type="PANTHER" id="PTHR47964:SF1">
    <property type="entry name" value="ATP-DEPENDENT DNA HELICASE HOMOLOG RECG, CHLOROPLASTIC"/>
    <property type="match status" value="1"/>
</dbReference>
<dbReference type="GO" id="GO:0006310">
    <property type="term" value="P:DNA recombination"/>
    <property type="evidence" value="ECO:0007669"/>
    <property type="project" value="UniProtKB-UniRule"/>
</dbReference>
<dbReference type="InterPro" id="IPR011545">
    <property type="entry name" value="DEAD/DEAH_box_helicase_dom"/>
</dbReference>
<accession>A0A8J6NMA5</accession>
<feature type="domain" description="Helicase C-terminal" evidence="18">
    <location>
        <begin position="599"/>
        <end position="769"/>
    </location>
</feature>
<evidence type="ECO:0000256" key="6">
    <source>
        <dbReference type="ARBA" id="ARBA00022806"/>
    </source>
</evidence>
<evidence type="ECO:0000256" key="16">
    <source>
        <dbReference type="SAM" id="MobiDB-lite"/>
    </source>
</evidence>
<dbReference type="SUPFAM" id="SSF50249">
    <property type="entry name" value="Nucleic acid-binding proteins"/>
    <property type="match status" value="1"/>
</dbReference>
<keyword evidence="3 15" id="KW-0547">Nucleotide-binding</keyword>
<evidence type="ECO:0000256" key="10">
    <source>
        <dbReference type="ARBA" id="ARBA00023204"/>
    </source>
</evidence>
<sequence>MQSSLEKLRKFFRLEAENGYNDSAIIGGLAKMLDYWESDARNDGLKEETIQAVAGRLRDYSRLSPESRKVTLLGIWNRVKKEHPEVGDKETNQTKPQPASTPPEPPTQEVGSAPQPESPPQQKDAPKPKPAHRPAPARSESTPGAQSSQIPVALNASLTVLQGVGPRNAKTLEQLGLYTLEDMLYNFPRRYDDYSQLKPIKSLWYGEVVTVIGTVQSVTGRPIRGGKSHITEVVIGDGTGALRLSWFNQPWLTNRFKQGLAISVSGKIDQYLGRLVMNSPDWELVETENLHTNRIVPIYPLTAKITQKWLRTLMNQVINYWAPKLTDHLPESVRYAAKVPSLNTAILNIHFPETQDHLRLARERLAFDEIFFLQMGVLRQKRDWQSVTARIFDVPDEWLKSRTDALPFTLTSVQQKAVSDIVMDFGSGRPMNRLLQGDVGSGKTVVAAMAVEVIAHANAQSAVMAPTSILAEQHYRSLSQMLTNGEGGLSAEKIRLLIGDTPEAEKEEIRTGLADGSIKVVVGTHALIEGPVQFTDLQLAIVDEQHRFGVEQRSALREKGENLHLLVMTATPIPRSLALTVHGDLDISVMDEMPEGRQPIETHVLKPRERERAYTMIRAQVLDGRQAFIIYPLVEESEKIEARAAVKEHESLQAEVFRKLNVGLLHGRMKPAEKDEAMEKFRAKEYDILVATTVVEVGVDVPNATVMLIEGADRFGLAQLHQLRGRVGRGLEQSHCLLIPTNDDDTENERLLAMAESNDGFVLAERDLQQRGPGEFLGTRQSGYGSGLRMASITDLPLIEKARERAQALFGEDANLEKEEHKLLGEALDRFWGGSKGDVS</sequence>
<feature type="domain" description="Helicase ATP-binding" evidence="17">
    <location>
        <begin position="424"/>
        <end position="590"/>
    </location>
</feature>
<evidence type="ECO:0000259" key="18">
    <source>
        <dbReference type="PROSITE" id="PS51194"/>
    </source>
</evidence>
<evidence type="ECO:0000256" key="5">
    <source>
        <dbReference type="ARBA" id="ARBA00022801"/>
    </source>
</evidence>
<dbReference type="Pfam" id="PF17191">
    <property type="entry name" value="RecG_wedge"/>
    <property type="match status" value="1"/>
</dbReference>
<keyword evidence="7 15" id="KW-0067">ATP-binding</keyword>
<dbReference type="NCBIfam" id="NF008168">
    <property type="entry name" value="PRK10917.2-2"/>
    <property type="match status" value="1"/>
</dbReference>
<comment type="catalytic activity">
    <reaction evidence="14 15">
        <text>ATP + H2O = ADP + phosphate + H(+)</text>
        <dbReference type="Rhea" id="RHEA:13065"/>
        <dbReference type="ChEBI" id="CHEBI:15377"/>
        <dbReference type="ChEBI" id="CHEBI:15378"/>
        <dbReference type="ChEBI" id="CHEBI:30616"/>
        <dbReference type="ChEBI" id="CHEBI:43474"/>
        <dbReference type="ChEBI" id="CHEBI:456216"/>
        <dbReference type="EC" id="5.6.2.4"/>
    </reaction>
</comment>
<dbReference type="GO" id="GO:0016787">
    <property type="term" value="F:hydrolase activity"/>
    <property type="evidence" value="ECO:0007669"/>
    <property type="project" value="UniProtKB-KW"/>
</dbReference>
<dbReference type="CDD" id="cd17992">
    <property type="entry name" value="DEXHc_RecG"/>
    <property type="match status" value="1"/>
</dbReference>
<dbReference type="GO" id="GO:0005524">
    <property type="term" value="F:ATP binding"/>
    <property type="evidence" value="ECO:0007669"/>
    <property type="project" value="UniProtKB-KW"/>
</dbReference>
<dbReference type="CDD" id="cd04488">
    <property type="entry name" value="RecG_wedge_OBF"/>
    <property type="match status" value="1"/>
</dbReference>
<feature type="region of interest" description="Disordered" evidence="16">
    <location>
        <begin position="83"/>
        <end position="148"/>
    </location>
</feature>
<keyword evidence="11" id="KW-0413">Isomerase</keyword>
<evidence type="ECO:0000256" key="11">
    <source>
        <dbReference type="ARBA" id="ARBA00023235"/>
    </source>
</evidence>
<dbReference type="InterPro" id="IPR012340">
    <property type="entry name" value="NA-bd_OB-fold"/>
</dbReference>
<dbReference type="GO" id="GO:0006281">
    <property type="term" value="P:DNA repair"/>
    <property type="evidence" value="ECO:0007669"/>
    <property type="project" value="UniProtKB-UniRule"/>
</dbReference>
<proteinExistence type="inferred from homology"/>
<name>A0A8J6NMA5_9CHLR</name>
<dbReference type="InterPro" id="IPR001650">
    <property type="entry name" value="Helicase_C-like"/>
</dbReference>
<dbReference type="PROSITE" id="PS51192">
    <property type="entry name" value="HELICASE_ATP_BIND_1"/>
    <property type="match status" value="1"/>
</dbReference>
<evidence type="ECO:0000256" key="7">
    <source>
        <dbReference type="ARBA" id="ARBA00022840"/>
    </source>
</evidence>
<dbReference type="Gene3D" id="3.40.50.300">
    <property type="entry name" value="P-loop containing nucleotide triphosphate hydrolases"/>
    <property type="match status" value="2"/>
</dbReference>
<dbReference type="GO" id="GO:0043138">
    <property type="term" value="F:3'-5' DNA helicase activity"/>
    <property type="evidence" value="ECO:0007669"/>
    <property type="project" value="UniProtKB-EC"/>
</dbReference>
<dbReference type="GO" id="GO:0003677">
    <property type="term" value="F:DNA binding"/>
    <property type="evidence" value="ECO:0007669"/>
    <property type="project" value="UniProtKB-KW"/>
</dbReference>
<evidence type="ECO:0000256" key="3">
    <source>
        <dbReference type="ARBA" id="ARBA00022741"/>
    </source>
</evidence>
<dbReference type="Pfam" id="PF00271">
    <property type="entry name" value="Helicase_C"/>
    <property type="match status" value="1"/>
</dbReference>
<evidence type="ECO:0000256" key="13">
    <source>
        <dbReference type="ARBA" id="ARBA00034808"/>
    </source>
</evidence>
<keyword evidence="8" id="KW-0238">DNA-binding</keyword>
<dbReference type="NCBIfam" id="NF008165">
    <property type="entry name" value="PRK10917.1-3"/>
    <property type="match status" value="1"/>
</dbReference>
<dbReference type="InterPro" id="IPR045562">
    <property type="entry name" value="RecG_dom3_C"/>
</dbReference>
<keyword evidence="9 15" id="KW-0233">DNA recombination</keyword>
<evidence type="ECO:0000313" key="20">
    <source>
        <dbReference type="Proteomes" id="UP000614469"/>
    </source>
</evidence>
<comment type="similarity">
    <text evidence="1 15">Belongs to the helicase family. RecG subfamily.</text>
</comment>